<dbReference type="AlphaFoldDB" id="A0A9Q2D131"/>
<protein>
    <submittedName>
        <fullName evidence="4">Zinc transport system substrate-binding protein</fullName>
    </submittedName>
</protein>
<dbReference type="PANTHER" id="PTHR42953:SF8">
    <property type="entry name" value="ZINT DOMAIN-CONTAINING PROTEIN"/>
    <property type="match status" value="1"/>
</dbReference>
<evidence type="ECO:0000256" key="2">
    <source>
        <dbReference type="SAM" id="MobiDB-lite"/>
    </source>
</evidence>
<dbReference type="InterPro" id="IPR006127">
    <property type="entry name" value="ZnuA-like"/>
</dbReference>
<keyword evidence="5" id="KW-1185">Reference proteome</keyword>
<feature type="chain" id="PRO_5040109845" evidence="3">
    <location>
        <begin position="18"/>
        <end position="351"/>
    </location>
</feature>
<gene>
    <name evidence="4" type="ORF">HNQ45_001393</name>
</gene>
<dbReference type="PROSITE" id="PS51257">
    <property type="entry name" value="PROKAR_LIPOPROTEIN"/>
    <property type="match status" value="1"/>
</dbReference>
<evidence type="ECO:0000313" key="5">
    <source>
        <dbReference type="Proteomes" id="UP000579136"/>
    </source>
</evidence>
<dbReference type="Gene3D" id="3.40.50.1980">
    <property type="entry name" value="Nitrogenase molybdenum iron protein domain"/>
    <property type="match status" value="3"/>
</dbReference>
<dbReference type="Proteomes" id="UP000579136">
    <property type="component" value="Unassembled WGS sequence"/>
</dbReference>
<dbReference type="InterPro" id="IPR050492">
    <property type="entry name" value="Bact_metal-bind_prot9"/>
</dbReference>
<evidence type="ECO:0000256" key="3">
    <source>
        <dbReference type="SAM" id="SignalP"/>
    </source>
</evidence>
<dbReference type="SUPFAM" id="SSF53807">
    <property type="entry name" value="Helical backbone' metal receptor"/>
    <property type="match status" value="1"/>
</dbReference>
<feature type="coiled-coil region" evidence="1">
    <location>
        <begin position="211"/>
        <end position="238"/>
    </location>
</feature>
<accession>A0A9Q2D131</accession>
<dbReference type="GO" id="GO:0046872">
    <property type="term" value="F:metal ion binding"/>
    <property type="evidence" value="ECO:0007669"/>
    <property type="project" value="InterPro"/>
</dbReference>
<dbReference type="PANTHER" id="PTHR42953">
    <property type="entry name" value="HIGH-AFFINITY ZINC UPTAKE SYSTEM PROTEIN ZNUA-RELATED"/>
    <property type="match status" value="1"/>
</dbReference>
<keyword evidence="3" id="KW-0732">Signal</keyword>
<feature type="signal peptide" evidence="3">
    <location>
        <begin position="1"/>
        <end position="17"/>
    </location>
</feature>
<dbReference type="EMBL" id="JACHHF010000008">
    <property type="protein sequence ID" value="MBB5176505.1"/>
    <property type="molecule type" value="Genomic_DNA"/>
</dbReference>
<dbReference type="GO" id="GO:0030001">
    <property type="term" value="P:metal ion transport"/>
    <property type="evidence" value="ECO:0007669"/>
    <property type="project" value="InterPro"/>
</dbReference>
<proteinExistence type="predicted"/>
<sequence>MKLRALLISLIAVIMLAGCSSDSNDSKTTSNEDNNSEKQELKVYTTVFPLYSMTKEIAGDTLEVESVYPKNVNMHNYEPSQKDILSYAKGDLFIYTNHELDPVAKKIDETIGNDVEVLEAFENKDEFIKDEHHHDHDHDGDHEHGEHEHDHEGEDHDHEGEDHDHEHGDHDHDHDHHHGEFDPHVWLDPELSIQMAENIINKLVELNPDEEETYEANYETLKADLEDVSKELDKATKDKSRDTVYISHESIGYLANKYDFEQVGINGLNDDEPSQKELTKMISDIKETKTPYILNEQNVSSRLTDMVAKETDVEFLPFHNLEALTDNDPEDATYQSLMRENIKSLEKALHD</sequence>
<organism evidence="4 5">
    <name type="scientific">Nosocomiicoccus ampullae</name>
    <dbReference type="NCBI Taxonomy" id="489910"/>
    <lineage>
        <taxon>Bacteria</taxon>
        <taxon>Bacillati</taxon>
        <taxon>Bacillota</taxon>
        <taxon>Bacilli</taxon>
        <taxon>Bacillales</taxon>
        <taxon>Staphylococcaceae</taxon>
        <taxon>Nosocomiicoccus</taxon>
    </lineage>
</organism>
<dbReference type="RefSeq" id="WP_246562711.1">
    <property type="nucleotide sequence ID" value="NZ_CBCRYX010000009.1"/>
</dbReference>
<dbReference type="Pfam" id="PF01297">
    <property type="entry name" value="ZnuA"/>
    <property type="match status" value="1"/>
</dbReference>
<evidence type="ECO:0000313" key="4">
    <source>
        <dbReference type="EMBL" id="MBB5176505.1"/>
    </source>
</evidence>
<evidence type="ECO:0000256" key="1">
    <source>
        <dbReference type="SAM" id="Coils"/>
    </source>
</evidence>
<keyword evidence="1" id="KW-0175">Coiled coil</keyword>
<name>A0A9Q2D131_9STAP</name>
<reference evidence="4 5" key="1">
    <citation type="submission" date="2020-08" db="EMBL/GenBank/DDBJ databases">
        <title>Genomic Encyclopedia of Type Strains, Phase IV (KMG-IV): sequencing the most valuable type-strain genomes for metagenomic binning, comparative biology and taxonomic classification.</title>
        <authorList>
            <person name="Goeker M."/>
        </authorList>
    </citation>
    <scope>NUCLEOTIDE SEQUENCE [LARGE SCALE GENOMIC DNA]</scope>
    <source>
        <strain evidence="4 5">DSM 19163</strain>
    </source>
</reference>
<comment type="caution">
    <text evidence="4">The sequence shown here is derived from an EMBL/GenBank/DDBJ whole genome shotgun (WGS) entry which is preliminary data.</text>
</comment>
<feature type="region of interest" description="Disordered" evidence="2">
    <location>
        <begin position="131"/>
        <end position="183"/>
    </location>
</feature>